<dbReference type="EMBL" id="JH000598">
    <property type="protein sequence ID" value="EGV96257.1"/>
    <property type="molecule type" value="Genomic_DNA"/>
</dbReference>
<gene>
    <name evidence="2" type="ORF">I79_012949</name>
</gene>
<protein>
    <submittedName>
        <fullName evidence="2">Uncharacterized protein</fullName>
    </submittedName>
</protein>
<reference evidence="3" key="1">
    <citation type="journal article" date="2011" name="Nat. Biotechnol.">
        <title>The genomic sequence of the Chinese hamster ovary (CHO)-K1 cell line.</title>
        <authorList>
            <person name="Xu X."/>
            <person name="Nagarajan H."/>
            <person name="Lewis N.E."/>
            <person name="Pan S."/>
            <person name="Cai Z."/>
            <person name="Liu X."/>
            <person name="Chen W."/>
            <person name="Xie M."/>
            <person name="Wang W."/>
            <person name="Hammond S."/>
            <person name="Andersen M.R."/>
            <person name="Neff N."/>
            <person name="Passarelli B."/>
            <person name="Koh W."/>
            <person name="Fan H.C."/>
            <person name="Wang J."/>
            <person name="Gui Y."/>
            <person name="Lee K.H."/>
            <person name="Betenbaugh M.J."/>
            <person name="Quake S.R."/>
            <person name="Famili I."/>
            <person name="Palsson B.O."/>
            <person name="Wang J."/>
        </authorList>
    </citation>
    <scope>NUCLEOTIDE SEQUENCE [LARGE SCALE GENOMIC DNA]</scope>
    <source>
        <strain evidence="3">CHO K1 cell line</strain>
    </source>
</reference>
<keyword evidence="1" id="KW-0732">Signal</keyword>
<evidence type="ECO:0000313" key="3">
    <source>
        <dbReference type="Proteomes" id="UP000001075"/>
    </source>
</evidence>
<feature type="chain" id="PRO_5003444367" evidence="1">
    <location>
        <begin position="21"/>
        <end position="126"/>
    </location>
</feature>
<dbReference type="AlphaFoldDB" id="G3HQ55"/>
<feature type="signal peptide" evidence="1">
    <location>
        <begin position="1"/>
        <end position="20"/>
    </location>
</feature>
<name>G3HQ55_CRIGR</name>
<sequence length="126" mass="14302">MGRYWGQLLFLLWTAWPGLSMEVPNLKAHTNLLSLIESAHFSPAMERCRALHEVGWVLRWSTCPSISNKPPQKWLLPHPALSSPLRALHVASYLPCSPRMNTLPTDVAKYFRNGQVKDSPAFQLSH</sequence>
<dbReference type="InParanoid" id="G3HQ55"/>
<proteinExistence type="predicted"/>
<dbReference type="Proteomes" id="UP000001075">
    <property type="component" value="Unassembled WGS sequence"/>
</dbReference>
<accession>G3HQ55</accession>
<evidence type="ECO:0000256" key="1">
    <source>
        <dbReference type="SAM" id="SignalP"/>
    </source>
</evidence>
<organism evidence="2 3">
    <name type="scientific">Cricetulus griseus</name>
    <name type="common">Chinese hamster</name>
    <name type="synonym">Cricetulus barabensis griseus</name>
    <dbReference type="NCBI Taxonomy" id="10029"/>
    <lineage>
        <taxon>Eukaryota</taxon>
        <taxon>Metazoa</taxon>
        <taxon>Chordata</taxon>
        <taxon>Craniata</taxon>
        <taxon>Vertebrata</taxon>
        <taxon>Euteleostomi</taxon>
        <taxon>Mammalia</taxon>
        <taxon>Eutheria</taxon>
        <taxon>Euarchontoglires</taxon>
        <taxon>Glires</taxon>
        <taxon>Rodentia</taxon>
        <taxon>Myomorpha</taxon>
        <taxon>Muroidea</taxon>
        <taxon>Cricetidae</taxon>
        <taxon>Cricetinae</taxon>
        <taxon>Cricetulus</taxon>
    </lineage>
</organism>
<evidence type="ECO:0000313" key="2">
    <source>
        <dbReference type="EMBL" id="EGV96257.1"/>
    </source>
</evidence>